<accession>A0ABX7I296</accession>
<protein>
    <recommendedName>
        <fullName evidence="4">Outer membrane protein beta-barrel domain-containing protein</fullName>
    </recommendedName>
</protein>
<keyword evidence="1" id="KW-1133">Transmembrane helix</keyword>
<keyword evidence="3" id="KW-1185">Reference proteome</keyword>
<keyword evidence="1" id="KW-0812">Transmembrane</keyword>
<reference evidence="2 3" key="1">
    <citation type="submission" date="2020-06" db="EMBL/GenBank/DDBJ databases">
        <title>Dyadobacter sandarakinus sp. nov., isolated from the soil of the Arctic Yellow River Station.</title>
        <authorList>
            <person name="Zhang Y."/>
            <person name="Peng F."/>
        </authorList>
    </citation>
    <scope>NUCLEOTIDE SEQUENCE [LARGE SCALE GENOMIC DNA]</scope>
    <source>
        <strain evidence="2 3">Q3-56</strain>
    </source>
</reference>
<evidence type="ECO:0008006" key="4">
    <source>
        <dbReference type="Google" id="ProtNLM"/>
    </source>
</evidence>
<keyword evidence="1" id="KW-0472">Membrane</keyword>
<evidence type="ECO:0000256" key="1">
    <source>
        <dbReference type="SAM" id="Phobius"/>
    </source>
</evidence>
<dbReference type="EMBL" id="CP056775">
    <property type="protein sequence ID" value="QRR00174.1"/>
    <property type="molecule type" value="Genomic_DNA"/>
</dbReference>
<sequence>MSRNVVFDSYIYFRQLKGRLMKHILIANYLNIILILYGLFSGGNVHAQNASLNVGLRFQQTFDLYNENGITVQYANPKWMKNHLQTGISYISTRLGSAVGRNAIKQDHLFLTGSYLFRPEKVLRPMLSVNAGWFHADYESPIFQDLPQSSATVALEAGVSVKTNSPLRFGAALGYNLITGDGASGPGTLYPVYVQLNITYNIFKTRAK</sequence>
<gene>
    <name evidence="2" type="ORF">HWI92_04280</name>
</gene>
<organism evidence="2 3">
    <name type="scientific">Dyadobacter sandarakinus</name>
    <dbReference type="NCBI Taxonomy" id="2747268"/>
    <lineage>
        <taxon>Bacteria</taxon>
        <taxon>Pseudomonadati</taxon>
        <taxon>Bacteroidota</taxon>
        <taxon>Cytophagia</taxon>
        <taxon>Cytophagales</taxon>
        <taxon>Spirosomataceae</taxon>
        <taxon>Dyadobacter</taxon>
    </lineage>
</organism>
<evidence type="ECO:0000313" key="2">
    <source>
        <dbReference type="EMBL" id="QRR00174.1"/>
    </source>
</evidence>
<evidence type="ECO:0000313" key="3">
    <source>
        <dbReference type="Proteomes" id="UP000612680"/>
    </source>
</evidence>
<dbReference type="RefSeq" id="WP_204660935.1">
    <property type="nucleotide sequence ID" value="NZ_CP056775.1"/>
</dbReference>
<dbReference type="Proteomes" id="UP000612680">
    <property type="component" value="Chromosome"/>
</dbReference>
<feature type="transmembrane region" description="Helical" evidence="1">
    <location>
        <begin position="20"/>
        <end position="40"/>
    </location>
</feature>
<name>A0ABX7I296_9BACT</name>
<proteinExistence type="predicted"/>